<dbReference type="PANTHER" id="PTHR42717:SF1">
    <property type="entry name" value="IMIDAZOLONEPROPIONASE AND RELATED AMIDOHYDROLASES"/>
    <property type="match status" value="1"/>
</dbReference>
<sequence length="434" mass="45980">MSETVTTDRPSAPYDLLLTGGRVVDPATGTDAPRDLAVRDGRIAAVAERIAPASARRVHDVTGRLVLPGLIDTHGHIYQHVTGRFGLPPDLVGVRSGVTTVVDQGGPSCMTLPGFRHHVAEPAATRCLAFLSAYLVGGLEGHLYSQLYSPEGVDIEATVASATANRDLVRGIKAHAEIGGFARWGIRVIELAAEIAHRAELPLYVHFGQLWGLPASGANGEDADTILERVIPLLDEGDVLAHPFTRHPGGFVNREGQVHEVIRAALDRGLKVDVGHGSHFSYRLARVALAAGVVPDTLGADMHGYNTQVPPPPGTPPEHPDDENHPFAGKAGFSLVQAMSSMLALGLSLSEVVPMVTTNAARMIGMADELGSLAPGRVADVTVLADERGAFTLRDNEGTELVTERLLRPDFCLRAGARFDADSPILPEPIPVPA</sequence>
<name>A0A5N6ALD8_9ACTN</name>
<reference evidence="5" key="1">
    <citation type="submission" date="2019-10" db="EMBL/GenBank/DDBJ databases">
        <title>Nonomuraea sp. nov., isolated from Phyllanthus amarus.</title>
        <authorList>
            <person name="Klykleung N."/>
            <person name="Tanasupawat S."/>
        </authorList>
    </citation>
    <scope>NUCLEOTIDE SEQUENCE [LARGE SCALE GENOMIC DNA]</scope>
    <source>
        <strain evidence="5">3MP-10</strain>
    </source>
</reference>
<dbReference type="InterPro" id="IPR032466">
    <property type="entry name" value="Metal_Hydrolase"/>
</dbReference>
<protein>
    <submittedName>
        <fullName evidence="5">Amidohydrolase/deacetylase family metallohydrolase</fullName>
    </submittedName>
</protein>
<keyword evidence="6" id="KW-1185">Reference proteome</keyword>
<evidence type="ECO:0000313" key="6">
    <source>
        <dbReference type="Proteomes" id="UP000314251"/>
    </source>
</evidence>
<feature type="binding site" evidence="1">
    <location>
        <position position="74"/>
    </location>
    <ligand>
        <name>Zn(2+)</name>
        <dbReference type="ChEBI" id="CHEBI:29105"/>
        <label>1</label>
    </ligand>
</feature>
<dbReference type="InterPro" id="IPR011059">
    <property type="entry name" value="Metal-dep_hydrolase_composite"/>
</dbReference>
<feature type="binding site" evidence="1">
    <location>
        <position position="206"/>
    </location>
    <ligand>
        <name>Zn(2+)</name>
        <dbReference type="ChEBI" id="CHEBI:29105"/>
        <label>2</label>
    </ligand>
</feature>
<feature type="binding site" evidence="1">
    <location>
        <position position="76"/>
    </location>
    <ligand>
        <name>Zn(2+)</name>
        <dbReference type="ChEBI" id="CHEBI:29105"/>
        <label>1</label>
    </ligand>
</feature>
<feature type="region of interest" description="Disordered" evidence="3">
    <location>
        <begin position="302"/>
        <end position="328"/>
    </location>
</feature>
<dbReference type="GO" id="GO:0016810">
    <property type="term" value="F:hydrolase activity, acting on carbon-nitrogen (but not peptide) bonds"/>
    <property type="evidence" value="ECO:0007669"/>
    <property type="project" value="InterPro"/>
</dbReference>
<keyword evidence="1" id="KW-0862">Zinc</keyword>
<dbReference type="AlphaFoldDB" id="A0A5N6ALD8"/>
<comment type="caution">
    <text evidence="5">The sequence shown here is derived from an EMBL/GenBank/DDBJ whole genome shotgun (WGS) entry which is preliminary data.</text>
</comment>
<dbReference type="Proteomes" id="UP000314251">
    <property type="component" value="Unassembled WGS sequence"/>
</dbReference>
<dbReference type="Gene3D" id="2.30.40.10">
    <property type="entry name" value="Urease, subunit C, domain 1"/>
    <property type="match status" value="1"/>
</dbReference>
<evidence type="ECO:0000256" key="3">
    <source>
        <dbReference type="SAM" id="MobiDB-lite"/>
    </source>
</evidence>
<dbReference type="InterPro" id="IPR020043">
    <property type="entry name" value="Deacetylase_Atu3266-like"/>
</dbReference>
<evidence type="ECO:0000256" key="2">
    <source>
        <dbReference type="PIRSR" id="PIRSR039004-2"/>
    </source>
</evidence>
<feature type="binding site" evidence="1">
    <location>
        <position position="242"/>
    </location>
    <ligand>
        <name>Zn(2+)</name>
        <dbReference type="ChEBI" id="CHEBI:29105"/>
        <label>2</label>
    </ligand>
</feature>
<feature type="binding site" description="via carbamate group" evidence="1">
    <location>
        <position position="173"/>
    </location>
    <ligand>
        <name>Zn(2+)</name>
        <dbReference type="ChEBI" id="CHEBI:29105"/>
        <label>1</label>
    </ligand>
</feature>
<dbReference type="Pfam" id="PF01979">
    <property type="entry name" value="Amidohydro_1"/>
    <property type="match status" value="1"/>
</dbReference>
<dbReference type="GO" id="GO:0046872">
    <property type="term" value="F:metal ion binding"/>
    <property type="evidence" value="ECO:0007669"/>
    <property type="project" value="UniProtKB-KW"/>
</dbReference>
<feature type="modified residue" description="N6-carboxylysine" evidence="2">
    <location>
        <position position="173"/>
    </location>
</feature>
<dbReference type="NCBIfam" id="NF006689">
    <property type="entry name" value="PRK09237.1"/>
    <property type="match status" value="1"/>
</dbReference>
<evidence type="ECO:0000256" key="1">
    <source>
        <dbReference type="PIRSR" id="PIRSR039004-1"/>
    </source>
</evidence>
<dbReference type="RefSeq" id="WP_139666317.1">
    <property type="nucleotide sequence ID" value="NZ_VDLY02000003.1"/>
</dbReference>
<evidence type="ECO:0000259" key="4">
    <source>
        <dbReference type="Pfam" id="PF01979"/>
    </source>
</evidence>
<dbReference type="OrthoDB" id="9807210at2"/>
<feature type="binding site" description="via carbamate group" evidence="1">
    <location>
        <position position="173"/>
    </location>
    <ligand>
        <name>Zn(2+)</name>
        <dbReference type="ChEBI" id="CHEBI:29105"/>
        <label>2</label>
    </ligand>
</feature>
<dbReference type="GO" id="GO:0019213">
    <property type="term" value="F:deacetylase activity"/>
    <property type="evidence" value="ECO:0007669"/>
    <property type="project" value="InterPro"/>
</dbReference>
<accession>A0A5N6ALD8</accession>
<evidence type="ECO:0000313" key="5">
    <source>
        <dbReference type="EMBL" id="KAB8168529.1"/>
    </source>
</evidence>
<feature type="domain" description="Amidohydrolase-related" evidence="4">
    <location>
        <begin position="65"/>
        <end position="384"/>
    </location>
</feature>
<dbReference type="SUPFAM" id="SSF51556">
    <property type="entry name" value="Metallo-dependent hydrolases"/>
    <property type="match status" value="1"/>
</dbReference>
<dbReference type="InterPro" id="IPR006680">
    <property type="entry name" value="Amidohydro-rel"/>
</dbReference>
<dbReference type="Gene3D" id="3.20.20.140">
    <property type="entry name" value="Metal-dependent hydrolases"/>
    <property type="match status" value="1"/>
</dbReference>
<proteinExistence type="predicted"/>
<dbReference type="EMBL" id="VDLY02000003">
    <property type="protein sequence ID" value="KAB8168529.1"/>
    <property type="molecule type" value="Genomic_DNA"/>
</dbReference>
<feature type="binding site" evidence="1">
    <location>
        <position position="301"/>
    </location>
    <ligand>
        <name>Zn(2+)</name>
        <dbReference type="ChEBI" id="CHEBI:29105"/>
        <label>1</label>
    </ligand>
</feature>
<dbReference type="SUPFAM" id="SSF51338">
    <property type="entry name" value="Composite domain of metallo-dependent hydrolases"/>
    <property type="match status" value="1"/>
</dbReference>
<gene>
    <name evidence="5" type="ORF">FH607_004555</name>
</gene>
<organism evidence="5 6">
    <name type="scientific">Streptomyces mimosae</name>
    <dbReference type="NCBI Taxonomy" id="2586635"/>
    <lineage>
        <taxon>Bacteria</taxon>
        <taxon>Bacillati</taxon>
        <taxon>Actinomycetota</taxon>
        <taxon>Actinomycetes</taxon>
        <taxon>Kitasatosporales</taxon>
        <taxon>Streptomycetaceae</taxon>
        <taxon>Streptomyces</taxon>
    </lineage>
</organism>
<dbReference type="PIRSF" id="PIRSF039004">
    <property type="entry name" value="ADE_EF_0837"/>
    <property type="match status" value="1"/>
</dbReference>
<keyword evidence="1" id="KW-0479">Metal-binding</keyword>
<dbReference type="PANTHER" id="PTHR42717">
    <property type="entry name" value="DIHYDROOROTASE-RELATED"/>
    <property type="match status" value="1"/>
</dbReference>